<dbReference type="RefSeq" id="WP_039577719.1">
    <property type="nucleotide sequence ID" value="NZ_CP009747.1"/>
</dbReference>
<proteinExistence type="inferred from homology"/>
<dbReference type="PANTHER" id="PTHR44196">
    <property type="entry name" value="DEHYDROGENASE/REDUCTASE SDR FAMILY MEMBER 7B"/>
    <property type="match status" value="1"/>
</dbReference>
<dbReference type="EMBL" id="CP031641">
    <property type="protein sequence ID" value="AXO88465.1"/>
    <property type="molecule type" value="Genomic_DNA"/>
</dbReference>
<dbReference type="AlphaFoldDB" id="A0AAI8KAT3"/>
<dbReference type="GO" id="GO:0016491">
    <property type="term" value="F:oxidoreductase activity"/>
    <property type="evidence" value="ECO:0007669"/>
    <property type="project" value="UniProtKB-KW"/>
</dbReference>
<gene>
    <name evidence="3" type="ORF">DZC75_10835</name>
</gene>
<comment type="similarity">
    <text evidence="1">Belongs to the short-chain dehydrogenases/reductases (SDR) family.</text>
</comment>
<dbReference type="Proteomes" id="UP000258127">
    <property type="component" value="Chromosome"/>
</dbReference>
<accession>A0AAI8KAT3</accession>
<dbReference type="Pfam" id="PF00106">
    <property type="entry name" value="adh_short"/>
    <property type="match status" value="1"/>
</dbReference>
<name>A0AAI8KAT3_9PSED</name>
<dbReference type="KEGG" id="ppv:NJ69_07620"/>
<dbReference type="SUPFAM" id="SSF51735">
    <property type="entry name" value="NAD(P)-binding Rossmann-fold domains"/>
    <property type="match status" value="1"/>
</dbReference>
<protein>
    <submittedName>
        <fullName evidence="3">SDR family NAD(P)-dependent oxidoreductase</fullName>
    </submittedName>
</protein>
<dbReference type="InterPro" id="IPR002347">
    <property type="entry name" value="SDR_fam"/>
</dbReference>
<evidence type="ECO:0000313" key="4">
    <source>
        <dbReference type="Proteomes" id="UP000258127"/>
    </source>
</evidence>
<dbReference type="PROSITE" id="PS00061">
    <property type="entry name" value="ADH_SHORT"/>
    <property type="match status" value="1"/>
</dbReference>
<dbReference type="PANTHER" id="PTHR44196:SF1">
    <property type="entry name" value="DEHYDROGENASE_REDUCTASE SDR FAMILY MEMBER 7B"/>
    <property type="match status" value="1"/>
</dbReference>
<dbReference type="GO" id="GO:0016020">
    <property type="term" value="C:membrane"/>
    <property type="evidence" value="ECO:0007669"/>
    <property type="project" value="TreeGrafter"/>
</dbReference>
<keyword evidence="2" id="KW-0560">Oxidoreductase</keyword>
<dbReference type="PRINTS" id="PR00081">
    <property type="entry name" value="GDHRDH"/>
</dbReference>
<evidence type="ECO:0000256" key="1">
    <source>
        <dbReference type="ARBA" id="ARBA00006484"/>
    </source>
</evidence>
<reference evidence="3 4" key="1">
    <citation type="submission" date="2018-08" db="EMBL/GenBank/DDBJ databases">
        <authorList>
            <person name="Lee Y."/>
            <person name="Kakembo D."/>
        </authorList>
    </citation>
    <scope>NUCLEOTIDE SEQUENCE [LARGE SCALE GENOMIC DNA]</scope>
    <source>
        <strain evidence="3 4">JBCS1880</strain>
    </source>
</reference>
<dbReference type="InterPro" id="IPR020904">
    <property type="entry name" value="Sc_DH/Rdtase_CS"/>
</dbReference>
<dbReference type="InterPro" id="IPR036291">
    <property type="entry name" value="NAD(P)-bd_dom_sf"/>
</dbReference>
<evidence type="ECO:0000313" key="3">
    <source>
        <dbReference type="EMBL" id="AXO88465.1"/>
    </source>
</evidence>
<organism evidence="3 4">
    <name type="scientific">Pseudomonas parafulva</name>
    <dbReference type="NCBI Taxonomy" id="157782"/>
    <lineage>
        <taxon>Bacteria</taxon>
        <taxon>Pseudomonadati</taxon>
        <taxon>Pseudomonadota</taxon>
        <taxon>Gammaproteobacteria</taxon>
        <taxon>Pseudomonadales</taxon>
        <taxon>Pseudomonadaceae</taxon>
        <taxon>Pseudomonas</taxon>
    </lineage>
</organism>
<keyword evidence="4" id="KW-1185">Reference proteome</keyword>
<sequence length="255" mass="28098">MQTTGNTLLVTGGGSGIGLELAKAFSALGNEVIIAGRRESVLRQQVADNPGLQYKVLDVSDAEDLQRVAQALIRDYPTLNGVLHAAGIMRGESLRAGPTELDATITTNLLGPMRLDGWLLPHFLQQPHATIITVSSGLAFLPLALTPSYSASKAAIHSYTQSLRYQLKDTCVRVHEIAPPYVQTELMGQRQANDPHAMPLREFIDEVMAIFEHSPDADEILVERVKPLRFAERGEDYTEFFRRFNDQMAAAREGE</sequence>
<dbReference type="Gene3D" id="3.40.50.720">
    <property type="entry name" value="NAD(P)-binding Rossmann-like Domain"/>
    <property type="match status" value="1"/>
</dbReference>
<dbReference type="CDD" id="cd05370">
    <property type="entry name" value="SDR_c2"/>
    <property type="match status" value="1"/>
</dbReference>
<evidence type="ECO:0000256" key="2">
    <source>
        <dbReference type="ARBA" id="ARBA00023002"/>
    </source>
</evidence>